<evidence type="ECO:0000256" key="6">
    <source>
        <dbReference type="ARBA" id="ARBA00022989"/>
    </source>
</evidence>
<evidence type="ECO:0000256" key="2">
    <source>
        <dbReference type="ARBA" id="ARBA00007935"/>
    </source>
</evidence>
<dbReference type="AlphaFoldDB" id="A0A6N6VXM4"/>
<feature type="transmembrane region" description="Helical" evidence="8">
    <location>
        <begin position="121"/>
        <end position="140"/>
    </location>
</feature>
<comment type="caution">
    <text evidence="9">The sequence shown here is derived from an EMBL/GenBank/DDBJ whole genome shotgun (WGS) entry which is preliminary data.</text>
</comment>
<feature type="transmembrane region" description="Helical" evidence="8">
    <location>
        <begin position="197"/>
        <end position="216"/>
    </location>
</feature>
<dbReference type="Proteomes" id="UP000437748">
    <property type="component" value="Unassembled WGS sequence"/>
</dbReference>
<evidence type="ECO:0000256" key="1">
    <source>
        <dbReference type="ARBA" id="ARBA00004651"/>
    </source>
</evidence>
<evidence type="ECO:0000256" key="7">
    <source>
        <dbReference type="ARBA" id="ARBA00023136"/>
    </source>
</evidence>
<dbReference type="GO" id="GO:0033214">
    <property type="term" value="P:siderophore-iron import into cell"/>
    <property type="evidence" value="ECO:0007669"/>
    <property type="project" value="TreeGrafter"/>
</dbReference>
<evidence type="ECO:0000256" key="8">
    <source>
        <dbReference type="SAM" id="Phobius"/>
    </source>
</evidence>
<feature type="transmembrane region" description="Helical" evidence="8">
    <location>
        <begin position="64"/>
        <end position="84"/>
    </location>
</feature>
<keyword evidence="10" id="KW-1185">Reference proteome</keyword>
<dbReference type="Gene3D" id="1.10.3470.10">
    <property type="entry name" value="ABC transporter involved in vitamin B12 uptake, BtuC"/>
    <property type="match status" value="1"/>
</dbReference>
<feature type="transmembrane region" description="Helical" evidence="8">
    <location>
        <begin position="96"/>
        <end position="115"/>
    </location>
</feature>
<dbReference type="CDD" id="cd06550">
    <property type="entry name" value="TM_ABC_iron-siderophores_like"/>
    <property type="match status" value="1"/>
</dbReference>
<keyword evidence="4" id="KW-1003">Cell membrane</keyword>
<accession>A0A6N6VXM4</accession>
<keyword evidence="5 8" id="KW-0812">Transmembrane</keyword>
<evidence type="ECO:0000313" key="10">
    <source>
        <dbReference type="Proteomes" id="UP000437748"/>
    </source>
</evidence>
<reference evidence="9 10" key="1">
    <citation type="submission" date="2019-10" db="EMBL/GenBank/DDBJ databases">
        <title>New species of Slilvanegrellaceae.</title>
        <authorList>
            <person name="Pitt A."/>
            <person name="Hahn M.W."/>
        </authorList>
    </citation>
    <scope>NUCLEOTIDE SEQUENCE [LARGE SCALE GENOMIC DNA]</scope>
    <source>
        <strain evidence="9 10">SP-Ram-0.45-NSY-1</strain>
    </source>
</reference>
<feature type="transmembrane region" description="Helical" evidence="8">
    <location>
        <begin position="152"/>
        <end position="172"/>
    </location>
</feature>
<feature type="transmembrane region" description="Helical" evidence="8">
    <location>
        <begin position="240"/>
        <end position="271"/>
    </location>
</feature>
<protein>
    <submittedName>
        <fullName evidence="9">Iron chelate uptake ABC transporter family permease subunit</fullName>
    </submittedName>
</protein>
<dbReference type="SUPFAM" id="SSF81345">
    <property type="entry name" value="ABC transporter involved in vitamin B12 uptake, BtuC"/>
    <property type="match status" value="1"/>
</dbReference>
<name>A0A6N6VXM4_9BACT</name>
<evidence type="ECO:0000256" key="5">
    <source>
        <dbReference type="ARBA" id="ARBA00022692"/>
    </source>
</evidence>
<dbReference type="PANTHER" id="PTHR30472:SF24">
    <property type="entry name" value="FERRIC ENTEROBACTIN TRANSPORT SYSTEM PERMEASE PROTEIN FEPG"/>
    <property type="match status" value="1"/>
</dbReference>
<feature type="transmembrane region" description="Helical" evidence="8">
    <location>
        <begin position="14"/>
        <end position="35"/>
    </location>
</feature>
<dbReference type="OrthoDB" id="9055647at2"/>
<keyword evidence="6 8" id="KW-1133">Transmembrane helix</keyword>
<dbReference type="InterPro" id="IPR037294">
    <property type="entry name" value="ABC_BtuC-like"/>
</dbReference>
<feature type="transmembrane region" description="Helical" evidence="8">
    <location>
        <begin position="277"/>
        <end position="296"/>
    </location>
</feature>
<proteinExistence type="inferred from homology"/>
<comment type="similarity">
    <text evidence="2">Belongs to the binding-protein-dependent transport system permease family. FecCD subfamily.</text>
</comment>
<feature type="transmembrane region" description="Helical" evidence="8">
    <location>
        <begin position="308"/>
        <end position="329"/>
    </location>
</feature>
<evidence type="ECO:0000313" key="9">
    <source>
        <dbReference type="EMBL" id="KAB8041091.1"/>
    </source>
</evidence>
<dbReference type="Pfam" id="PF01032">
    <property type="entry name" value="FecCD"/>
    <property type="match status" value="1"/>
</dbReference>
<sequence>MNSIFKQYKSNKKVYINILFLFLLLILIFILGNILGDVKVHLDFTFPHIFYNLKNNIIIYEYRLPRTLVAICVGVNFALAGCILQSITRNSLAAPNIIGINSGASFFSVLSLFVFTQSPFFILPVAAFFGAIFSCFLVYIISFKNGINPIRLILTGIAIDILFQAGTSFILIQNSLEVGSAFMWLSGSLWGKTWGDFYFIFPCTIVGFLVTFLFSYKLKAFHLNEDIIIGIGININRNRFILLFISAFLSASAVSIVGPIGFIGLIVPHLVKILVGYNYKIIIIYSSLIGAILVVFSDMIGRTIFAPFEIPAGIIASLIGSPYFIYLLLKSRF</sequence>
<dbReference type="GO" id="GO:0022857">
    <property type="term" value="F:transmembrane transporter activity"/>
    <property type="evidence" value="ECO:0007669"/>
    <property type="project" value="InterPro"/>
</dbReference>
<gene>
    <name evidence="9" type="ORF">GCL60_03900</name>
</gene>
<organism evidence="9 10">
    <name type="scientific">Silvanigrella paludirubra</name>
    <dbReference type="NCBI Taxonomy" id="2499159"/>
    <lineage>
        <taxon>Bacteria</taxon>
        <taxon>Pseudomonadati</taxon>
        <taxon>Bdellovibrionota</taxon>
        <taxon>Oligoflexia</taxon>
        <taxon>Silvanigrellales</taxon>
        <taxon>Silvanigrellaceae</taxon>
        <taxon>Silvanigrella</taxon>
    </lineage>
</organism>
<dbReference type="EMBL" id="WFLM01000001">
    <property type="protein sequence ID" value="KAB8041091.1"/>
    <property type="molecule type" value="Genomic_DNA"/>
</dbReference>
<dbReference type="InterPro" id="IPR000522">
    <property type="entry name" value="ABC_transptr_permease_BtuC"/>
</dbReference>
<comment type="subcellular location">
    <subcellularLocation>
        <location evidence="1">Cell membrane</location>
        <topology evidence="1">Multi-pass membrane protein</topology>
    </subcellularLocation>
</comment>
<dbReference type="RefSeq" id="WP_153418614.1">
    <property type="nucleotide sequence ID" value="NZ_WFLM01000001.1"/>
</dbReference>
<dbReference type="FunFam" id="1.10.3470.10:FF:000001">
    <property type="entry name" value="Vitamin B12 ABC transporter permease BtuC"/>
    <property type="match status" value="1"/>
</dbReference>
<keyword evidence="3" id="KW-0813">Transport</keyword>
<evidence type="ECO:0000256" key="4">
    <source>
        <dbReference type="ARBA" id="ARBA00022475"/>
    </source>
</evidence>
<keyword evidence="7 8" id="KW-0472">Membrane</keyword>
<dbReference type="PANTHER" id="PTHR30472">
    <property type="entry name" value="FERRIC ENTEROBACTIN TRANSPORT SYSTEM PERMEASE PROTEIN"/>
    <property type="match status" value="1"/>
</dbReference>
<dbReference type="GO" id="GO:0005886">
    <property type="term" value="C:plasma membrane"/>
    <property type="evidence" value="ECO:0007669"/>
    <property type="project" value="UniProtKB-SubCell"/>
</dbReference>
<evidence type="ECO:0000256" key="3">
    <source>
        <dbReference type="ARBA" id="ARBA00022448"/>
    </source>
</evidence>